<dbReference type="InterPro" id="IPR038418">
    <property type="entry name" value="6-PTP_synth/QueD_sf"/>
</dbReference>
<reference evidence="10" key="1">
    <citation type="journal article" date="2019" name="Int. J. Syst. Evol. Microbiol.">
        <title>The Global Catalogue of Microorganisms (GCM) 10K type strain sequencing project: providing services to taxonomists for standard genome sequencing and annotation.</title>
        <authorList>
            <consortium name="The Broad Institute Genomics Platform"/>
            <consortium name="The Broad Institute Genome Sequencing Center for Infectious Disease"/>
            <person name="Wu L."/>
            <person name="Ma J."/>
        </authorList>
    </citation>
    <scope>NUCLEOTIDE SEQUENCE [LARGE SCALE GENOMIC DNA]</scope>
    <source>
        <strain evidence="10">JCM 31319</strain>
    </source>
</reference>
<sequence>MTKIRLTRLFTFEMAHALNGYDGACRHIHGHSYKLQVTIIGTPLADKASPKNGMVLDFSDLKQLVQEAILNQLDHALLLADDSSPELIALLEKLHHKLELVSYQPTCENMLLDFKARLQKILPASVSLHSLKLWETQNSFAEWFASDEI</sequence>
<dbReference type="InterPro" id="IPR007115">
    <property type="entry name" value="6-PTP_synth/QueD"/>
</dbReference>
<keyword evidence="4 8" id="KW-0479">Metal-binding</keyword>
<evidence type="ECO:0000256" key="1">
    <source>
        <dbReference type="ARBA" id="ARBA00005061"/>
    </source>
</evidence>
<comment type="caution">
    <text evidence="9">The sequence shown here is derived from an EMBL/GenBank/DDBJ whole genome shotgun (WGS) entry which is preliminary data.</text>
</comment>
<dbReference type="PANTHER" id="PTHR12589:SF7">
    <property type="entry name" value="6-PYRUVOYL TETRAHYDROBIOPTERIN SYNTHASE"/>
    <property type="match status" value="1"/>
</dbReference>
<evidence type="ECO:0000256" key="2">
    <source>
        <dbReference type="ARBA" id="ARBA00008900"/>
    </source>
</evidence>
<evidence type="ECO:0000313" key="10">
    <source>
        <dbReference type="Proteomes" id="UP001597094"/>
    </source>
</evidence>
<dbReference type="EC" id="4.-.-.-" evidence="8"/>
<keyword evidence="5 8" id="KW-0862">Zinc</keyword>
<evidence type="ECO:0000256" key="6">
    <source>
        <dbReference type="ARBA" id="ARBA00023239"/>
    </source>
</evidence>
<dbReference type="PIRSF" id="PIRSF006113">
    <property type="entry name" value="PTP_synth"/>
    <property type="match status" value="1"/>
</dbReference>
<evidence type="ECO:0000313" key="9">
    <source>
        <dbReference type="EMBL" id="MFD1188646.1"/>
    </source>
</evidence>
<dbReference type="Pfam" id="PF01242">
    <property type="entry name" value="PTPS"/>
    <property type="match status" value="1"/>
</dbReference>
<comment type="cofactor">
    <cofactor evidence="8">
        <name>Zn(2+)</name>
        <dbReference type="ChEBI" id="CHEBI:29105"/>
    </cofactor>
    <text evidence="8">Binds 1 zinc ion per subunit.</text>
</comment>
<dbReference type="EMBL" id="JBHTLD010000330">
    <property type="protein sequence ID" value="MFD1188646.1"/>
    <property type="molecule type" value="Genomic_DNA"/>
</dbReference>
<name>A0ABW3SVU2_9BACT</name>
<evidence type="ECO:0000256" key="3">
    <source>
        <dbReference type="ARBA" id="ARBA00018141"/>
    </source>
</evidence>
<dbReference type="Proteomes" id="UP001597094">
    <property type="component" value="Unassembled WGS sequence"/>
</dbReference>
<evidence type="ECO:0000256" key="8">
    <source>
        <dbReference type="PIRNR" id="PIRNR006113"/>
    </source>
</evidence>
<organism evidence="9 10">
    <name type="scientific">Pontibacter rugosus</name>
    <dbReference type="NCBI Taxonomy" id="1745966"/>
    <lineage>
        <taxon>Bacteria</taxon>
        <taxon>Pseudomonadati</taxon>
        <taxon>Bacteroidota</taxon>
        <taxon>Cytophagia</taxon>
        <taxon>Cytophagales</taxon>
        <taxon>Hymenobacteraceae</taxon>
        <taxon>Pontibacter</taxon>
    </lineage>
</organism>
<evidence type="ECO:0000256" key="4">
    <source>
        <dbReference type="ARBA" id="ARBA00022723"/>
    </source>
</evidence>
<keyword evidence="8" id="KW-0671">Queuosine biosynthesis</keyword>
<comment type="pathway">
    <text evidence="1 8">Purine metabolism; 7-cyano-7-deazaguanine biosynthesis.</text>
</comment>
<dbReference type="RefSeq" id="WP_377532618.1">
    <property type="nucleotide sequence ID" value="NZ_JBHTLD010000330.1"/>
</dbReference>
<comment type="similarity">
    <text evidence="2 8">Belongs to the PTPS family. QueD subfamily.</text>
</comment>
<dbReference type="PANTHER" id="PTHR12589">
    <property type="entry name" value="PYRUVOYL TETRAHYDROBIOPTERIN SYNTHASE"/>
    <property type="match status" value="1"/>
</dbReference>
<gene>
    <name evidence="9" type="ORF">ACFQ2O_20735</name>
</gene>
<comment type="catalytic activity">
    <reaction evidence="7 8">
        <text>7,8-dihydroneopterin 3'-triphosphate + H2O = 6-carboxy-5,6,7,8-tetrahydropterin + triphosphate + acetaldehyde + 2 H(+)</text>
        <dbReference type="Rhea" id="RHEA:27966"/>
        <dbReference type="ChEBI" id="CHEBI:15343"/>
        <dbReference type="ChEBI" id="CHEBI:15377"/>
        <dbReference type="ChEBI" id="CHEBI:15378"/>
        <dbReference type="ChEBI" id="CHEBI:18036"/>
        <dbReference type="ChEBI" id="CHEBI:58462"/>
        <dbReference type="ChEBI" id="CHEBI:61032"/>
        <dbReference type="EC" id="4.1.2.50"/>
    </reaction>
</comment>
<keyword evidence="10" id="KW-1185">Reference proteome</keyword>
<keyword evidence="6 8" id="KW-0456">Lyase</keyword>
<evidence type="ECO:0000256" key="5">
    <source>
        <dbReference type="ARBA" id="ARBA00022833"/>
    </source>
</evidence>
<evidence type="ECO:0000256" key="7">
    <source>
        <dbReference type="ARBA" id="ARBA00048807"/>
    </source>
</evidence>
<accession>A0ABW3SVU2</accession>
<dbReference type="SUPFAM" id="SSF55620">
    <property type="entry name" value="Tetrahydrobiopterin biosynthesis enzymes-like"/>
    <property type="match status" value="1"/>
</dbReference>
<protein>
    <recommendedName>
        <fullName evidence="3 8">6-carboxy-5,6,7,8-tetrahydropterin synthase</fullName>
        <ecNumber evidence="8">4.-.-.-</ecNumber>
    </recommendedName>
</protein>
<dbReference type="Gene3D" id="3.30.479.10">
    <property type="entry name" value="6-pyruvoyl tetrahydropterin synthase/QueD"/>
    <property type="match status" value="1"/>
</dbReference>
<proteinExistence type="inferred from homology"/>